<reference evidence="2 3" key="1">
    <citation type="journal article" date="2016" name="MSphere">
        <title>Isolation and Characterization of a Novel Gammaherpesvirus from a Microbat Cell Line.</title>
        <authorList>
            <person name="Shabman R.S."/>
            <person name="Shrivastava S."/>
            <person name="Tsibane T."/>
            <person name="Attie O."/>
            <person name="Jayaprakash A."/>
            <person name="Mire C.E."/>
            <person name="Dilley K.E."/>
            <person name="Puri V."/>
            <person name="Stockwell T.B."/>
            <person name="Geisbert T.W."/>
            <person name="Sachidanandam R."/>
            <person name="Basler C.F."/>
        </authorList>
    </citation>
    <scope>NUCLEOTIDE SEQUENCE [LARGE SCALE GENOMIC DNA]</scope>
    <source>
        <strain evidence="2 3">My-HV8/Myotis velifer incautus/USA/FCGHV/2011</strain>
    </source>
</reference>
<dbReference type="InterPro" id="IPR002580">
    <property type="entry name" value="Herpes_UL24"/>
</dbReference>
<feature type="compositionally biased region" description="Basic and acidic residues" evidence="1">
    <location>
        <begin position="254"/>
        <end position="263"/>
    </location>
</feature>
<evidence type="ECO:0000313" key="3">
    <source>
        <dbReference type="Proteomes" id="UP000207650"/>
    </source>
</evidence>
<proteinExistence type="predicted"/>
<organism evidence="2 3">
    <name type="scientific">Vespertilionid gammaherpesvirus 1</name>
    <dbReference type="NCBI Taxonomy" id="2560830"/>
    <lineage>
        <taxon>Viruses</taxon>
        <taxon>Duplodnaviria</taxon>
        <taxon>Heunggongvirae</taxon>
        <taxon>Peploviricota</taxon>
        <taxon>Herviviricetes</taxon>
        <taxon>Herpesvirales</taxon>
        <taxon>Orthoherpesviridae</taxon>
        <taxon>Gammaherpesvirinae</taxon>
        <taxon>Percavirus</taxon>
        <taxon>Percavirus vespertilionidgamma1</taxon>
    </lineage>
</organism>
<gene>
    <name evidence="2" type="primary">ORF20</name>
    <name evidence="2" type="ORF">AOT99_gpORF20</name>
</gene>
<feature type="compositionally biased region" description="Polar residues" evidence="1">
    <location>
        <begin position="240"/>
        <end position="253"/>
    </location>
</feature>
<sequence>MSYMGRVSYNPLSSLPAKRKQAGHKAHLGVYKKMCKFSSVAYLLKFLSIGHPWPGKTKAKLFFEVSLGNRISDCVVLLTCGENRICYIIELKTCMSGNTNMFNEIRVCQRDQGLHQLSDAFKFICSNAPTGRQKWNLVPLLIFKSQGSLKTLYSETPYYTTNIIHTHFKKLSSFLYSRQDKKVLKTIHCDVQKKVAPKRGILGTKSTKQTSYKQKLINRNKKKCFQLQEMCSGTEKYKNKSMSTESRAGQLSPDSHEQNQRHS</sequence>
<evidence type="ECO:0000313" key="2">
    <source>
        <dbReference type="EMBL" id="AMA67378.1"/>
    </source>
</evidence>
<dbReference type="EMBL" id="KU220026">
    <property type="protein sequence ID" value="AMA67378.1"/>
    <property type="molecule type" value="Genomic_DNA"/>
</dbReference>
<evidence type="ECO:0000256" key="1">
    <source>
        <dbReference type="SAM" id="MobiDB-lite"/>
    </source>
</evidence>
<accession>A0A0X9WYW3</accession>
<keyword evidence="3" id="KW-1185">Reference proteome</keyword>
<name>A0A0X9WYW3_9GAMA</name>
<dbReference type="OrthoDB" id="20832at10239"/>
<dbReference type="KEGG" id="vg:26836939"/>
<dbReference type="Proteomes" id="UP000207650">
    <property type="component" value="Segment"/>
</dbReference>
<dbReference type="Pfam" id="PF01646">
    <property type="entry name" value="Herpes_UL24"/>
    <property type="match status" value="1"/>
</dbReference>
<protein>
    <submittedName>
        <fullName evidence="2">Nuclear protein UL24 family</fullName>
    </submittedName>
</protein>
<feature type="region of interest" description="Disordered" evidence="1">
    <location>
        <begin position="235"/>
        <end position="263"/>
    </location>
</feature>